<gene>
    <name evidence="2" type="ORF">CEXT_547281</name>
</gene>
<name>A0AAV4WD75_CAEEX</name>
<protein>
    <submittedName>
        <fullName evidence="2">Uncharacterized protein</fullName>
    </submittedName>
</protein>
<dbReference type="SUPFAM" id="SSF57959">
    <property type="entry name" value="Leucine zipper domain"/>
    <property type="match status" value="1"/>
</dbReference>
<dbReference type="EMBL" id="BPLR01016056">
    <property type="protein sequence ID" value="GIY80811.1"/>
    <property type="molecule type" value="Genomic_DNA"/>
</dbReference>
<evidence type="ECO:0000313" key="3">
    <source>
        <dbReference type="Proteomes" id="UP001054945"/>
    </source>
</evidence>
<reference evidence="2 3" key="1">
    <citation type="submission" date="2021-06" db="EMBL/GenBank/DDBJ databases">
        <title>Caerostris extrusa draft genome.</title>
        <authorList>
            <person name="Kono N."/>
            <person name="Arakawa K."/>
        </authorList>
    </citation>
    <scope>NUCLEOTIDE SEQUENCE [LARGE SCALE GENOMIC DNA]</scope>
</reference>
<accession>A0AAV4WD75</accession>
<sequence length="56" mass="6473">KETELLQQDVVKKRKQWIKALEIKADELASTNIHLQQEVKSLRSEVAHLKKYADGS</sequence>
<dbReference type="InterPro" id="IPR046347">
    <property type="entry name" value="bZIP_sf"/>
</dbReference>
<dbReference type="GO" id="GO:0003700">
    <property type="term" value="F:DNA-binding transcription factor activity"/>
    <property type="evidence" value="ECO:0007669"/>
    <property type="project" value="InterPro"/>
</dbReference>
<proteinExistence type="predicted"/>
<evidence type="ECO:0000313" key="2">
    <source>
        <dbReference type="EMBL" id="GIY80811.1"/>
    </source>
</evidence>
<dbReference type="Gene3D" id="1.20.5.170">
    <property type="match status" value="1"/>
</dbReference>
<dbReference type="Proteomes" id="UP001054945">
    <property type="component" value="Unassembled WGS sequence"/>
</dbReference>
<feature type="coiled-coil region" evidence="1">
    <location>
        <begin position="18"/>
        <end position="45"/>
    </location>
</feature>
<evidence type="ECO:0000256" key="1">
    <source>
        <dbReference type="SAM" id="Coils"/>
    </source>
</evidence>
<comment type="caution">
    <text evidence="2">The sequence shown here is derived from an EMBL/GenBank/DDBJ whole genome shotgun (WGS) entry which is preliminary data.</text>
</comment>
<organism evidence="2 3">
    <name type="scientific">Caerostris extrusa</name>
    <name type="common">Bark spider</name>
    <name type="synonym">Caerostris bankana</name>
    <dbReference type="NCBI Taxonomy" id="172846"/>
    <lineage>
        <taxon>Eukaryota</taxon>
        <taxon>Metazoa</taxon>
        <taxon>Ecdysozoa</taxon>
        <taxon>Arthropoda</taxon>
        <taxon>Chelicerata</taxon>
        <taxon>Arachnida</taxon>
        <taxon>Araneae</taxon>
        <taxon>Araneomorphae</taxon>
        <taxon>Entelegynae</taxon>
        <taxon>Araneoidea</taxon>
        <taxon>Araneidae</taxon>
        <taxon>Caerostris</taxon>
    </lineage>
</organism>
<keyword evidence="3" id="KW-1185">Reference proteome</keyword>
<keyword evidence="1" id="KW-0175">Coiled coil</keyword>
<feature type="non-terminal residue" evidence="2">
    <location>
        <position position="1"/>
    </location>
</feature>
<dbReference type="AlphaFoldDB" id="A0AAV4WD75"/>